<dbReference type="Pfam" id="PF02885">
    <property type="entry name" value="Glycos_trans_3N"/>
    <property type="match status" value="1"/>
</dbReference>
<dbReference type="FunFam" id="3.40.1030.10:FF:000002">
    <property type="entry name" value="Anthranilate phosphoribosyltransferase"/>
    <property type="match status" value="1"/>
</dbReference>
<dbReference type="GO" id="GO:0005829">
    <property type="term" value="C:cytosol"/>
    <property type="evidence" value="ECO:0007669"/>
    <property type="project" value="TreeGrafter"/>
</dbReference>
<dbReference type="AlphaFoldDB" id="A0A1Q8QJ34"/>
<dbReference type="UniPathway" id="UPA00035">
    <property type="reaction ID" value="UER00041"/>
</dbReference>
<evidence type="ECO:0000256" key="6">
    <source>
        <dbReference type="ARBA" id="ARBA00023141"/>
    </source>
</evidence>
<dbReference type="InterPro" id="IPR035902">
    <property type="entry name" value="Nuc_phospho_transferase"/>
</dbReference>
<feature type="binding site" evidence="9">
    <location>
        <position position="225"/>
    </location>
    <ligand>
        <name>Mg(2+)</name>
        <dbReference type="ChEBI" id="CHEBI:18420"/>
        <label>2</label>
    </ligand>
</feature>
<comment type="caution">
    <text evidence="9">Lacks conserved residue(s) required for the propagation of feature annotation.</text>
</comment>
<protein>
    <recommendedName>
        <fullName evidence="9">Anthranilate phosphoribosyltransferase</fullName>
        <ecNumber evidence="9">2.4.2.18</ecNumber>
    </recommendedName>
</protein>
<keyword evidence="5 9" id="KW-0822">Tryptophan biosynthesis</keyword>
<evidence type="ECO:0000256" key="3">
    <source>
        <dbReference type="ARBA" id="ARBA00022676"/>
    </source>
</evidence>
<keyword evidence="9" id="KW-0460">Magnesium</keyword>
<evidence type="ECO:0000259" key="10">
    <source>
        <dbReference type="Pfam" id="PF00591"/>
    </source>
</evidence>
<keyword evidence="6 9" id="KW-0057">Aromatic amino acid biosynthesis</keyword>
<feature type="binding site" evidence="9">
    <location>
        <position position="80"/>
    </location>
    <ligand>
        <name>anthranilate</name>
        <dbReference type="ChEBI" id="CHEBI:16567"/>
        <label>1</label>
    </ligand>
</feature>
<dbReference type="HAMAP" id="MF_00211">
    <property type="entry name" value="TrpD"/>
    <property type="match status" value="1"/>
</dbReference>
<evidence type="ECO:0000256" key="1">
    <source>
        <dbReference type="ARBA" id="ARBA00004907"/>
    </source>
</evidence>
<dbReference type="Pfam" id="PF00591">
    <property type="entry name" value="Glycos_transf_3"/>
    <property type="match status" value="1"/>
</dbReference>
<dbReference type="GO" id="GO:0000287">
    <property type="term" value="F:magnesium ion binding"/>
    <property type="evidence" value="ECO:0007669"/>
    <property type="project" value="UniProtKB-UniRule"/>
</dbReference>
<feature type="binding site" evidence="9">
    <location>
        <position position="226"/>
    </location>
    <ligand>
        <name>Mg(2+)</name>
        <dbReference type="ChEBI" id="CHEBI:18420"/>
        <label>2</label>
    </ligand>
</feature>
<evidence type="ECO:0000256" key="5">
    <source>
        <dbReference type="ARBA" id="ARBA00022822"/>
    </source>
</evidence>
<feature type="binding site" evidence="9">
    <location>
        <position position="226"/>
    </location>
    <ligand>
        <name>Mg(2+)</name>
        <dbReference type="ChEBI" id="CHEBI:18420"/>
        <label>1</label>
    </ligand>
</feature>
<dbReference type="InterPro" id="IPR005940">
    <property type="entry name" value="Anthranilate_Pribosyl_Tfrase"/>
</dbReference>
<dbReference type="PANTHER" id="PTHR43285:SF2">
    <property type="entry name" value="ANTHRANILATE PHOSPHORIBOSYLTRANSFERASE"/>
    <property type="match status" value="1"/>
</dbReference>
<feature type="binding site" evidence="9">
    <location>
        <begin position="90"/>
        <end position="93"/>
    </location>
    <ligand>
        <name>5-phospho-alpha-D-ribose 1-diphosphate</name>
        <dbReference type="ChEBI" id="CHEBI:58017"/>
    </ligand>
</feature>
<feature type="binding site" evidence="9">
    <location>
        <position position="111"/>
    </location>
    <ligand>
        <name>anthranilate</name>
        <dbReference type="ChEBI" id="CHEBI:16567"/>
        <label>1</label>
    </ligand>
</feature>
<name>A0A1Q8QJ34_9FIRM</name>
<feature type="binding site" evidence="9">
    <location>
        <begin position="108"/>
        <end position="116"/>
    </location>
    <ligand>
        <name>5-phospho-alpha-D-ribose 1-diphosphate</name>
        <dbReference type="ChEBI" id="CHEBI:58017"/>
    </ligand>
</feature>
<dbReference type="EMBL" id="MLBF01000059">
    <property type="protein sequence ID" value="OLN27326.1"/>
    <property type="molecule type" value="Genomic_DNA"/>
</dbReference>
<evidence type="ECO:0000256" key="9">
    <source>
        <dbReference type="HAMAP-Rule" id="MF_00211"/>
    </source>
</evidence>
<evidence type="ECO:0000256" key="4">
    <source>
        <dbReference type="ARBA" id="ARBA00022679"/>
    </source>
</evidence>
<comment type="function">
    <text evidence="9">Catalyzes the transfer of the phosphoribosyl group of 5-phosphorylribose-1-pyrophosphate (PRPP) to anthranilate to yield N-(5'-phosphoribosyl)-anthranilate (PRA).</text>
</comment>
<feature type="domain" description="Glycosyl transferase family 3 N-terminal" evidence="11">
    <location>
        <begin position="5"/>
        <end position="66"/>
    </location>
</feature>
<dbReference type="SUPFAM" id="SSF47648">
    <property type="entry name" value="Nucleoside phosphorylase/phosphoribosyltransferase N-terminal domain"/>
    <property type="match status" value="1"/>
</dbReference>
<gene>
    <name evidence="9" type="primary">trpD</name>
    <name evidence="12" type="ORF">DSOL_4597</name>
</gene>
<dbReference type="NCBIfam" id="TIGR01245">
    <property type="entry name" value="trpD"/>
    <property type="match status" value="1"/>
</dbReference>
<feature type="binding site" evidence="9">
    <location>
        <position position="80"/>
    </location>
    <ligand>
        <name>5-phospho-alpha-D-ribose 1-diphosphate</name>
        <dbReference type="ChEBI" id="CHEBI:58017"/>
    </ligand>
</feature>
<dbReference type="GO" id="GO:0000162">
    <property type="term" value="P:L-tryptophan biosynthetic process"/>
    <property type="evidence" value="ECO:0007669"/>
    <property type="project" value="UniProtKB-UniRule"/>
</dbReference>
<feature type="binding site" evidence="9">
    <location>
        <begin position="83"/>
        <end position="84"/>
    </location>
    <ligand>
        <name>5-phospho-alpha-D-ribose 1-diphosphate</name>
        <dbReference type="ChEBI" id="CHEBI:58017"/>
    </ligand>
</feature>
<keyword evidence="3 9" id="KW-0328">Glycosyltransferase</keyword>
<keyword evidence="9" id="KW-0479">Metal-binding</keyword>
<dbReference type="SUPFAM" id="SSF52418">
    <property type="entry name" value="Nucleoside phosphorylase/phosphoribosyltransferase catalytic domain"/>
    <property type="match status" value="1"/>
</dbReference>
<dbReference type="InterPro" id="IPR036320">
    <property type="entry name" value="Glycosyl_Trfase_fam3_N_dom_sf"/>
</dbReference>
<feature type="binding site" evidence="9">
    <location>
        <position position="88"/>
    </location>
    <ligand>
        <name>5-phospho-alpha-D-ribose 1-diphosphate</name>
        <dbReference type="ChEBI" id="CHEBI:58017"/>
    </ligand>
</feature>
<proteinExistence type="inferred from homology"/>
<evidence type="ECO:0000256" key="7">
    <source>
        <dbReference type="ARBA" id="ARBA00052328"/>
    </source>
</evidence>
<dbReference type="Gene3D" id="1.20.970.10">
    <property type="entry name" value="Transferase, Pyrimidine Nucleoside Phosphorylase, Chain C"/>
    <property type="match status" value="1"/>
</dbReference>
<dbReference type="STRING" id="1888891.DSOL_4597"/>
<comment type="cofactor">
    <cofactor evidence="9">
        <name>Mg(2+)</name>
        <dbReference type="ChEBI" id="CHEBI:18420"/>
    </cofactor>
    <text evidence="9">Binds 2 magnesium ions per monomer.</text>
</comment>
<evidence type="ECO:0000313" key="13">
    <source>
        <dbReference type="Proteomes" id="UP000186102"/>
    </source>
</evidence>
<dbReference type="GO" id="GO:0004048">
    <property type="term" value="F:anthranilate phosphoribosyltransferase activity"/>
    <property type="evidence" value="ECO:0007669"/>
    <property type="project" value="UniProtKB-UniRule"/>
</dbReference>
<sequence>MMIQKAIQEVLNGKDLDFETTKVVMREMMDGTATQAQMGALLAILRMKGETVEEITACATVMRENGLKITPVRKVIDIVGTGGDGVGTFNISTTSAFVVAAGGVPVAKHGNRGVSSKSGAADVLECLGINLNLSPEQSEKILEQSNICFMFAQLYHSSMKYAAPVRREMGVRTIFNVLGPLSNPAGATMQLMGVYDRKLVEPLAQVLSNLGVVRGLAVSGSDGMDEVTLTGETHVCEIRHGELTTYDITPEQFGFSRCKLQDLVGGTPEENAQITRDILSGKDKGAKRDVVVLNAAMALYLGIDNCTVEDCLQRAQELIDSGKAAAKLAEFCKLTNEVQP</sequence>
<evidence type="ECO:0000313" key="12">
    <source>
        <dbReference type="EMBL" id="OLN27326.1"/>
    </source>
</evidence>
<reference evidence="12 13" key="1">
    <citation type="submission" date="2016-09" db="EMBL/GenBank/DDBJ databases">
        <title>Complete genome of Desulfosporosinus sp. OL.</title>
        <authorList>
            <person name="Mardanov A."/>
            <person name="Beletsky A."/>
            <person name="Panova A."/>
            <person name="Karnachuk O."/>
            <person name="Ravin N."/>
        </authorList>
    </citation>
    <scope>NUCLEOTIDE SEQUENCE [LARGE SCALE GENOMIC DNA]</scope>
    <source>
        <strain evidence="12 13">OL</strain>
    </source>
</reference>
<dbReference type="Proteomes" id="UP000186102">
    <property type="component" value="Unassembled WGS sequence"/>
</dbReference>
<comment type="pathway">
    <text evidence="1 9">Amino-acid biosynthesis; L-tryptophan biosynthesis; L-tryptophan from chorismate: step 2/5.</text>
</comment>
<feature type="domain" description="Glycosyl transferase family 3" evidence="10">
    <location>
        <begin position="74"/>
        <end position="325"/>
    </location>
</feature>
<comment type="subunit">
    <text evidence="9">Homodimer.</text>
</comment>
<dbReference type="InterPro" id="IPR017459">
    <property type="entry name" value="Glycosyl_Trfase_fam3_N_dom"/>
</dbReference>
<feature type="binding site" evidence="9">
    <location>
        <position position="92"/>
    </location>
    <ligand>
        <name>Mg(2+)</name>
        <dbReference type="ChEBI" id="CHEBI:18420"/>
        <label>1</label>
    </ligand>
</feature>
<evidence type="ECO:0000259" key="11">
    <source>
        <dbReference type="Pfam" id="PF02885"/>
    </source>
</evidence>
<keyword evidence="13" id="KW-1185">Reference proteome</keyword>
<accession>A0A1Q8QJ34</accession>
<dbReference type="PANTHER" id="PTHR43285">
    <property type="entry name" value="ANTHRANILATE PHOSPHORIBOSYLTRANSFERASE"/>
    <property type="match status" value="1"/>
</dbReference>
<evidence type="ECO:0000256" key="8">
    <source>
        <dbReference type="ARBA" id="ARBA00061188"/>
    </source>
</evidence>
<keyword evidence="4 9" id="KW-0808">Transferase</keyword>
<comment type="similarity">
    <text evidence="9">Belongs to the anthranilate phosphoribosyltransferase family.</text>
</comment>
<dbReference type="InterPro" id="IPR000312">
    <property type="entry name" value="Glycosyl_Trfase_fam3"/>
</dbReference>
<keyword evidence="2 9" id="KW-0028">Amino-acid biosynthesis</keyword>
<feature type="binding site" evidence="9">
    <location>
        <position position="120"/>
    </location>
    <ligand>
        <name>5-phospho-alpha-D-ribose 1-diphosphate</name>
        <dbReference type="ChEBI" id="CHEBI:58017"/>
    </ligand>
</feature>
<evidence type="ECO:0000256" key="2">
    <source>
        <dbReference type="ARBA" id="ARBA00022605"/>
    </source>
</evidence>
<comment type="catalytic activity">
    <reaction evidence="7 9">
        <text>N-(5-phospho-beta-D-ribosyl)anthranilate + diphosphate = 5-phospho-alpha-D-ribose 1-diphosphate + anthranilate</text>
        <dbReference type="Rhea" id="RHEA:11768"/>
        <dbReference type="ChEBI" id="CHEBI:16567"/>
        <dbReference type="ChEBI" id="CHEBI:18277"/>
        <dbReference type="ChEBI" id="CHEBI:33019"/>
        <dbReference type="ChEBI" id="CHEBI:58017"/>
        <dbReference type="EC" id="2.4.2.18"/>
    </reaction>
</comment>
<feature type="binding site" evidence="9">
    <location>
        <position position="166"/>
    </location>
    <ligand>
        <name>anthranilate</name>
        <dbReference type="ChEBI" id="CHEBI:16567"/>
        <label>2</label>
    </ligand>
</feature>
<organism evidence="12 13">
    <name type="scientific">Desulfosporosinus metallidurans</name>
    <dbReference type="NCBI Taxonomy" id="1888891"/>
    <lineage>
        <taxon>Bacteria</taxon>
        <taxon>Bacillati</taxon>
        <taxon>Bacillota</taxon>
        <taxon>Clostridia</taxon>
        <taxon>Eubacteriales</taxon>
        <taxon>Desulfitobacteriaceae</taxon>
        <taxon>Desulfosporosinus</taxon>
    </lineage>
</organism>
<dbReference type="Gene3D" id="3.40.1030.10">
    <property type="entry name" value="Nucleoside phosphorylase/phosphoribosyltransferase catalytic domain"/>
    <property type="match status" value="1"/>
</dbReference>
<dbReference type="EC" id="2.4.2.18" evidence="9"/>
<comment type="similarity">
    <text evidence="8">In the C-terminal section; belongs to the anthranilate phosphoribosyltransferase family.</text>
</comment>
<comment type="caution">
    <text evidence="12">The sequence shown here is derived from an EMBL/GenBank/DDBJ whole genome shotgun (WGS) entry which is preliminary data.</text>
</comment>